<dbReference type="SUPFAM" id="SSF55729">
    <property type="entry name" value="Acyl-CoA N-acyltransferases (Nat)"/>
    <property type="match status" value="1"/>
</dbReference>
<proteinExistence type="predicted"/>
<dbReference type="EMBL" id="JADKPV010000001">
    <property type="protein sequence ID" value="MBF4499815.1"/>
    <property type="molecule type" value="Genomic_DNA"/>
</dbReference>
<dbReference type="InterPro" id="IPR016181">
    <property type="entry name" value="Acyl_CoA_acyltransferase"/>
</dbReference>
<dbReference type="PIRSF" id="PIRSF021278">
    <property type="entry name" value="AcuA"/>
    <property type="match status" value="1"/>
</dbReference>
<dbReference type="GO" id="GO:0045150">
    <property type="term" value="P:acetoin catabolic process"/>
    <property type="evidence" value="ECO:0007669"/>
    <property type="project" value="InterPro"/>
</dbReference>
<accession>A0A8J7G8L0</accession>
<dbReference type="PROSITE" id="PS51186">
    <property type="entry name" value="GNAT"/>
    <property type="match status" value="1"/>
</dbReference>
<organism evidence="2 3">
    <name type="scientific">Savagea serpentis</name>
    <dbReference type="NCBI Taxonomy" id="2785297"/>
    <lineage>
        <taxon>Bacteria</taxon>
        <taxon>Bacillati</taxon>
        <taxon>Bacillota</taxon>
        <taxon>Bacilli</taxon>
        <taxon>Bacillales</taxon>
        <taxon>Caryophanaceae</taxon>
        <taxon>Savagea</taxon>
    </lineage>
</organism>
<dbReference type="GO" id="GO:0019152">
    <property type="term" value="F:acetoin dehydrogenase (NAD+) activity"/>
    <property type="evidence" value="ECO:0007669"/>
    <property type="project" value="InterPro"/>
</dbReference>
<dbReference type="Gene3D" id="3.40.630.30">
    <property type="match status" value="1"/>
</dbReference>
<evidence type="ECO:0000313" key="3">
    <source>
        <dbReference type="Proteomes" id="UP000622653"/>
    </source>
</evidence>
<protein>
    <submittedName>
        <fullName evidence="2">GNAT family N-acetyltransferase</fullName>
    </submittedName>
</protein>
<dbReference type="Pfam" id="PF00583">
    <property type="entry name" value="Acetyltransf_1"/>
    <property type="match status" value="1"/>
</dbReference>
<dbReference type="InterPro" id="IPR024699">
    <property type="entry name" value="AcuA"/>
</dbReference>
<dbReference type="InterPro" id="IPR000182">
    <property type="entry name" value="GNAT_dom"/>
</dbReference>
<keyword evidence="3" id="KW-1185">Reference proteome</keyword>
<feature type="domain" description="N-acetyltransferase" evidence="1">
    <location>
        <begin position="19"/>
        <end position="192"/>
    </location>
</feature>
<evidence type="ECO:0000259" key="1">
    <source>
        <dbReference type="PROSITE" id="PS51186"/>
    </source>
</evidence>
<reference evidence="2" key="1">
    <citation type="submission" date="2020-11" db="EMBL/GenBank/DDBJ databases">
        <title>Multidrug resistant novel bacterium Savagea serpentis sp. nov., isolated from the scats of a vine snake (Ahaetulla nasuta).</title>
        <authorList>
            <person name="Venkata Ramana V."/>
            <person name="Vikas Patil S."/>
            <person name="Yogita Lugani V."/>
        </authorList>
    </citation>
    <scope>NUCLEOTIDE SEQUENCE</scope>
    <source>
        <strain evidence="2">SN6</strain>
    </source>
</reference>
<comment type="caution">
    <text evidence="2">The sequence shown here is derived from an EMBL/GenBank/DDBJ whole genome shotgun (WGS) entry which is preliminary data.</text>
</comment>
<dbReference type="Proteomes" id="UP000622653">
    <property type="component" value="Unassembled WGS sequence"/>
</dbReference>
<dbReference type="CDD" id="cd04301">
    <property type="entry name" value="NAT_SF"/>
    <property type="match status" value="1"/>
</dbReference>
<evidence type="ECO:0000313" key="2">
    <source>
        <dbReference type="EMBL" id="MBF4499815.1"/>
    </source>
</evidence>
<dbReference type="GO" id="GO:0016747">
    <property type="term" value="F:acyltransferase activity, transferring groups other than amino-acyl groups"/>
    <property type="evidence" value="ECO:0007669"/>
    <property type="project" value="InterPro"/>
</dbReference>
<gene>
    <name evidence="2" type="ORF">IRY55_00465</name>
</gene>
<sequence length="212" mass="24500">MEHKKNHNQLEKDSPYGKIIIESPVPSERFASYTFDEGLVAFRPAQRQHAALSEVAKQPEARMTVARIDDLVIGYAAFSYPDPLERWAEGNLERLLVLGAVEVSPNYRGAGLGKALLEVTMMDEAVEDYIIITTEYYWHWDLKSTGLNVWDYRRMMEKMMNHGGLMYTPTDDPEICSHPANCLMVRIGRNVDQETIDQFDRLRFARRYATYE</sequence>
<dbReference type="RefSeq" id="WP_194561296.1">
    <property type="nucleotide sequence ID" value="NZ_JADKPV010000001.1"/>
</dbReference>
<name>A0A8J7G8L0_9BACL</name>
<dbReference type="AlphaFoldDB" id="A0A8J7G8L0"/>